<feature type="domain" description="Histidine kinase" evidence="4">
    <location>
        <begin position="187"/>
        <end position="438"/>
    </location>
</feature>
<dbReference type="CDD" id="cd00075">
    <property type="entry name" value="HATPase"/>
    <property type="match status" value="1"/>
</dbReference>
<organism evidence="5">
    <name type="scientific">Desulfobacca acetoxidans</name>
    <dbReference type="NCBI Taxonomy" id="60893"/>
    <lineage>
        <taxon>Bacteria</taxon>
        <taxon>Pseudomonadati</taxon>
        <taxon>Thermodesulfobacteriota</taxon>
        <taxon>Desulfobaccia</taxon>
        <taxon>Desulfobaccales</taxon>
        <taxon>Desulfobaccaceae</taxon>
        <taxon>Desulfobacca</taxon>
    </lineage>
</organism>
<dbReference type="Pfam" id="PF02518">
    <property type="entry name" value="HATPase_c"/>
    <property type="match status" value="1"/>
</dbReference>
<dbReference type="SMART" id="SM00387">
    <property type="entry name" value="HATPase_c"/>
    <property type="match status" value="1"/>
</dbReference>
<protein>
    <recommendedName>
        <fullName evidence="2">histidine kinase</fullName>
        <ecNumber evidence="2">2.7.13.3</ecNumber>
    </recommendedName>
</protein>
<dbReference type="InterPro" id="IPR005467">
    <property type="entry name" value="His_kinase_dom"/>
</dbReference>
<comment type="caution">
    <text evidence="5">The sequence shown here is derived from an EMBL/GenBank/DDBJ whole genome shotgun (WGS) entry which is preliminary data.</text>
</comment>
<dbReference type="PANTHER" id="PTHR43547:SF2">
    <property type="entry name" value="HYBRID SIGNAL TRANSDUCTION HISTIDINE KINASE C"/>
    <property type="match status" value="1"/>
</dbReference>
<dbReference type="GO" id="GO:0000155">
    <property type="term" value="F:phosphorelay sensor kinase activity"/>
    <property type="evidence" value="ECO:0007669"/>
    <property type="project" value="TreeGrafter"/>
</dbReference>
<dbReference type="EMBL" id="DTGR01000050">
    <property type="protein sequence ID" value="HHS28757.1"/>
    <property type="molecule type" value="Genomic_DNA"/>
</dbReference>
<dbReference type="EC" id="2.7.13.3" evidence="2"/>
<dbReference type="InterPro" id="IPR003594">
    <property type="entry name" value="HATPase_dom"/>
</dbReference>
<proteinExistence type="predicted"/>
<name>A0A7V6A1W1_9BACT</name>
<dbReference type="PRINTS" id="PR00344">
    <property type="entry name" value="BCTRLSENSOR"/>
</dbReference>
<keyword evidence="3" id="KW-0597">Phosphoprotein</keyword>
<evidence type="ECO:0000256" key="3">
    <source>
        <dbReference type="ARBA" id="ARBA00022553"/>
    </source>
</evidence>
<dbReference type="AlphaFoldDB" id="A0A7V6A1W1"/>
<evidence type="ECO:0000313" key="5">
    <source>
        <dbReference type="EMBL" id="HHS28757.1"/>
    </source>
</evidence>
<dbReference type="Gene3D" id="3.30.565.10">
    <property type="entry name" value="Histidine kinase-like ATPase, C-terminal domain"/>
    <property type="match status" value="1"/>
</dbReference>
<dbReference type="PANTHER" id="PTHR43547">
    <property type="entry name" value="TWO-COMPONENT HISTIDINE KINASE"/>
    <property type="match status" value="1"/>
</dbReference>
<gene>
    <name evidence="5" type="ORF">ENV52_03530</name>
</gene>
<dbReference type="PROSITE" id="PS50109">
    <property type="entry name" value="HIS_KIN"/>
    <property type="match status" value="1"/>
</dbReference>
<reference evidence="5" key="1">
    <citation type="journal article" date="2020" name="mSystems">
        <title>Genome- and Community-Level Interaction Insights into Carbon Utilization and Element Cycling Functions of Hydrothermarchaeota in Hydrothermal Sediment.</title>
        <authorList>
            <person name="Zhou Z."/>
            <person name="Liu Y."/>
            <person name="Xu W."/>
            <person name="Pan J."/>
            <person name="Luo Z.H."/>
            <person name="Li M."/>
        </authorList>
    </citation>
    <scope>NUCLEOTIDE SEQUENCE [LARGE SCALE GENOMIC DNA]</scope>
    <source>
        <strain evidence="5">SpSt-767</strain>
    </source>
</reference>
<dbReference type="InterPro" id="IPR004358">
    <property type="entry name" value="Sig_transdc_His_kin-like_C"/>
</dbReference>
<keyword evidence="5" id="KW-0808">Transferase</keyword>
<dbReference type="SUPFAM" id="SSF55874">
    <property type="entry name" value="ATPase domain of HSP90 chaperone/DNA topoisomerase II/histidine kinase"/>
    <property type="match status" value="1"/>
</dbReference>
<comment type="catalytic activity">
    <reaction evidence="1">
        <text>ATP + protein L-histidine = ADP + protein N-phospho-L-histidine.</text>
        <dbReference type="EC" id="2.7.13.3"/>
    </reaction>
</comment>
<evidence type="ECO:0000256" key="1">
    <source>
        <dbReference type="ARBA" id="ARBA00000085"/>
    </source>
</evidence>
<evidence type="ECO:0000259" key="4">
    <source>
        <dbReference type="PROSITE" id="PS50109"/>
    </source>
</evidence>
<sequence>MRQMPADLEKIISRIKEKRRSFQEYKFDALENDALKTFFDLAQEYETLDNFYRLSVGVIKEFFGLDSALYLVSREGALKLVCDSLQGVYPDQPLASERIRLDNEAYFRDGSWVGPIKGNMILVDRLPFYTKEQPIGMLEVFPEERVTERRRFFLEKYTNRVGYNLHNKIIAWQNIQHIRFINSLVGDIEHNIILPNISLSLYLRKLKSKIKSLRDLECNCFQKDSPEAAKLQDLVEEMEQDYQTLERQYRGVSLFIESLFRPSHFQKGHLVLRRRTTRVLSDIIKPQLQLFLPKLKERHIDIDVGLGGVPDVDFPLSVDKGLISQVYANLFSNAVKYTRTNHEGRKYMSFGREELKDFFGPGKDGIKFNVFTTGPHIPPEDVPHIFDEGYRGSNIEAEVGTGRGLYFMRNVIETHGGVVGYEPTNEGNNFYFVLPLVTGPEPPLSVEIAGSPNSP</sequence>
<keyword evidence="5" id="KW-0418">Kinase</keyword>
<dbReference type="InterPro" id="IPR036890">
    <property type="entry name" value="HATPase_C_sf"/>
</dbReference>
<evidence type="ECO:0000256" key="2">
    <source>
        <dbReference type="ARBA" id="ARBA00012438"/>
    </source>
</evidence>
<accession>A0A7V6A1W1</accession>